<dbReference type="SUPFAM" id="SSF63829">
    <property type="entry name" value="Calcium-dependent phosphotriesterase"/>
    <property type="match status" value="1"/>
</dbReference>
<protein>
    <recommendedName>
        <fullName evidence="2">SMP-30/Gluconolactonase/LRE-like region domain-containing protein</fullName>
    </recommendedName>
</protein>
<evidence type="ECO:0000259" key="2">
    <source>
        <dbReference type="Pfam" id="PF08450"/>
    </source>
</evidence>
<dbReference type="InterPro" id="IPR011042">
    <property type="entry name" value="6-blade_b-propeller_TolB-like"/>
</dbReference>
<proteinExistence type="predicted"/>
<sequence length="305" mass="33579">MALDPAIEVLDRRFYGLVIHNAHIEHLWTGARWAEGPVYVPSSQQLIFSDIPNDRTLRYDERTGRVDIFEEPAFNANGHCLDLQGRIVTAEHRGRAVTRIDHDGIRRVLAERYENKRLNSPNDVIVKSDSSIWFSDPTYGIDSDYEGDAAESEIGGSYVYRLDPDGTLDLMISDMVRPNGLAFSPDENTLYVADTGVSHAGAACPPDIRAYEVSADGRALTGAHSTFATCTAGVFDGFRVDEDGNIWTSAGDGVHCFADDGVLIGKIRIPEVVANVEFGGLKRNRLYVCATTGLYSTYLNTRAAR</sequence>
<dbReference type="AlphaFoldDB" id="A0A381PGK6"/>
<accession>A0A381PGK6</accession>
<reference evidence="3" key="1">
    <citation type="submission" date="2018-05" db="EMBL/GenBank/DDBJ databases">
        <authorList>
            <person name="Lanie J.A."/>
            <person name="Ng W.-L."/>
            <person name="Kazmierczak K.M."/>
            <person name="Andrzejewski T.M."/>
            <person name="Davidsen T.M."/>
            <person name="Wayne K.J."/>
            <person name="Tettelin H."/>
            <person name="Glass J.I."/>
            <person name="Rusch D."/>
            <person name="Podicherti R."/>
            <person name="Tsui H.-C.T."/>
            <person name="Winkler M.E."/>
        </authorList>
    </citation>
    <scope>NUCLEOTIDE SEQUENCE</scope>
</reference>
<dbReference type="PANTHER" id="PTHR47572">
    <property type="entry name" value="LIPOPROTEIN-RELATED"/>
    <property type="match status" value="1"/>
</dbReference>
<keyword evidence="1" id="KW-0378">Hydrolase</keyword>
<gene>
    <name evidence="3" type="ORF">METZ01_LOCUS19005</name>
</gene>
<organism evidence="3">
    <name type="scientific">marine metagenome</name>
    <dbReference type="NCBI Taxonomy" id="408172"/>
    <lineage>
        <taxon>unclassified sequences</taxon>
        <taxon>metagenomes</taxon>
        <taxon>ecological metagenomes</taxon>
    </lineage>
</organism>
<dbReference type="InterPro" id="IPR051262">
    <property type="entry name" value="SMP-30/CGR1_Lactonase"/>
</dbReference>
<evidence type="ECO:0000313" key="3">
    <source>
        <dbReference type="EMBL" id="SUZ66151.1"/>
    </source>
</evidence>
<dbReference type="GO" id="GO:0016787">
    <property type="term" value="F:hydrolase activity"/>
    <property type="evidence" value="ECO:0007669"/>
    <property type="project" value="UniProtKB-KW"/>
</dbReference>
<dbReference type="PRINTS" id="PR01790">
    <property type="entry name" value="SMP30FAMILY"/>
</dbReference>
<name>A0A381PGK6_9ZZZZ</name>
<evidence type="ECO:0000256" key="1">
    <source>
        <dbReference type="ARBA" id="ARBA00022801"/>
    </source>
</evidence>
<feature type="domain" description="SMP-30/Gluconolactonase/LRE-like region" evidence="2">
    <location>
        <begin position="33"/>
        <end position="290"/>
    </location>
</feature>
<dbReference type="InterPro" id="IPR013658">
    <property type="entry name" value="SGL"/>
</dbReference>
<dbReference type="PANTHER" id="PTHR47572:SF4">
    <property type="entry name" value="LACTONASE DRP35"/>
    <property type="match status" value="1"/>
</dbReference>
<dbReference type="InterPro" id="IPR005511">
    <property type="entry name" value="SMP-30"/>
</dbReference>
<dbReference type="Pfam" id="PF08450">
    <property type="entry name" value="SGL"/>
    <property type="match status" value="1"/>
</dbReference>
<dbReference type="EMBL" id="UINC01000977">
    <property type="protein sequence ID" value="SUZ66151.1"/>
    <property type="molecule type" value="Genomic_DNA"/>
</dbReference>
<dbReference type="Gene3D" id="2.120.10.30">
    <property type="entry name" value="TolB, C-terminal domain"/>
    <property type="match status" value="1"/>
</dbReference>